<evidence type="ECO:0000313" key="3">
    <source>
        <dbReference type="EMBL" id="PWN98692.1"/>
    </source>
</evidence>
<dbReference type="InterPro" id="IPR050509">
    <property type="entry name" value="CoA-transferase_III"/>
</dbReference>
<accession>A0A316ZCN6</accession>
<dbReference type="Pfam" id="PF02515">
    <property type="entry name" value="CoA_transf_3"/>
    <property type="match status" value="1"/>
</dbReference>
<keyword evidence="3" id="KW-0808">Transferase</keyword>
<dbReference type="AlphaFoldDB" id="A0A316ZCN6"/>
<dbReference type="STRING" id="58919.A0A316ZCN6"/>
<dbReference type="RefSeq" id="XP_025598971.1">
    <property type="nucleotide sequence ID" value="XM_025742075.1"/>
</dbReference>
<dbReference type="Gene3D" id="3.40.50.10540">
    <property type="entry name" value="Crotonobetainyl-coa:carnitine coa-transferase, domain 1"/>
    <property type="match status" value="1"/>
</dbReference>
<feature type="region of interest" description="Disordered" evidence="2">
    <location>
        <begin position="352"/>
        <end position="374"/>
    </location>
</feature>
<gene>
    <name evidence="3" type="ORF">FA09DRAFT_329205</name>
</gene>
<dbReference type="OrthoDB" id="16747at2759"/>
<comment type="similarity">
    <text evidence="1">Belongs to the CoA-transferase III family.</text>
</comment>
<evidence type="ECO:0000313" key="4">
    <source>
        <dbReference type="Proteomes" id="UP000245946"/>
    </source>
</evidence>
<dbReference type="Proteomes" id="UP000245946">
    <property type="component" value="Unassembled WGS sequence"/>
</dbReference>
<dbReference type="InterPro" id="IPR023606">
    <property type="entry name" value="CoA-Trfase_III_dom_1_sf"/>
</dbReference>
<dbReference type="Gene3D" id="3.30.1540.10">
    <property type="entry name" value="formyl-coa transferase, domain 3"/>
    <property type="match status" value="1"/>
</dbReference>
<protein>
    <submittedName>
        <fullName evidence="3">CoA-transferase family III</fullName>
    </submittedName>
</protein>
<name>A0A316ZCN6_9BASI</name>
<dbReference type="PANTHER" id="PTHR48228">
    <property type="entry name" value="SUCCINYL-COA--D-CITRAMALATE COA-TRANSFERASE"/>
    <property type="match status" value="1"/>
</dbReference>
<dbReference type="SUPFAM" id="SSF89796">
    <property type="entry name" value="CoA-transferase family III (CaiB/BaiF)"/>
    <property type="match status" value="1"/>
</dbReference>
<keyword evidence="4" id="KW-1185">Reference proteome</keyword>
<organism evidence="3 4">
    <name type="scientific">Tilletiopsis washingtonensis</name>
    <dbReference type="NCBI Taxonomy" id="58919"/>
    <lineage>
        <taxon>Eukaryota</taxon>
        <taxon>Fungi</taxon>
        <taxon>Dikarya</taxon>
        <taxon>Basidiomycota</taxon>
        <taxon>Ustilaginomycotina</taxon>
        <taxon>Exobasidiomycetes</taxon>
        <taxon>Entylomatales</taxon>
        <taxon>Entylomatales incertae sedis</taxon>
        <taxon>Tilletiopsis</taxon>
    </lineage>
</organism>
<reference evidence="3 4" key="1">
    <citation type="journal article" date="2018" name="Mol. Biol. Evol.">
        <title>Broad Genomic Sampling Reveals a Smut Pathogenic Ancestry of the Fungal Clade Ustilaginomycotina.</title>
        <authorList>
            <person name="Kijpornyongpan T."/>
            <person name="Mondo S.J."/>
            <person name="Barry K."/>
            <person name="Sandor L."/>
            <person name="Lee J."/>
            <person name="Lipzen A."/>
            <person name="Pangilinan J."/>
            <person name="LaButti K."/>
            <person name="Hainaut M."/>
            <person name="Henrissat B."/>
            <person name="Grigoriev I.V."/>
            <person name="Spatafora J.W."/>
            <person name="Aime M.C."/>
        </authorList>
    </citation>
    <scope>NUCLEOTIDE SEQUENCE [LARGE SCALE GENOMIC DNA]</scope>
    <source>
        <strain evidence="3 4">MCA 4186</strain>
    </source>
</reference>
<dbReference type="GO" id="GO:0016740">
    <property type="term" value="F:transferase activity"/>
    <property type="evidence" value="ECO:0007669"/>
    <property type="project" value="UniProtKB-KW"/>
</dbReference>
<dbReference type="PANTHER" id="PTHR48228:SF5">
    <property type="entry name" value="ALPHA-METHYLACYL-COA RACEMASE"/>
    <property type="match status" value="1"/>
</dbReference>
<dbReference type="GeneID" id="37269619"/>
<evidence type="ECO:0000256" key="2">
    <source>
        <dbReference type="SAM" id="MobiDB-lite"/>
    </source>
</evidence>
<proteinExistence type="inferred from homology"/>
<dbReference type="InterPro" id="IPR044855">
    <property type="entry name" value="CoA-Trfase_III_dom3_sf"/>
</dbReference>
<dbReference type="InterPro" id="IPR003673">
    <property type="entry name" value="CoA-Trfase_fam_III"/>
</dbReference>
<dbReference type="EMBL" id="KZ819290">
    <property type="protein sequence ID" value="PWN98692.1"/>
    <property type="molecule type" value="Genomic_DNA"/>
</dbReference>
<sequence>MSLPLSGVRVLEFAGLAPGPMVGLVLADFGADVVRVDRVGGALNADTLARGKRSVALDPKHPVGKLALRTLASRADVVIDPFRPGVLERLGLGPAAVQAGGDGVRANEGVVFARLTGFQREGPYANMAGHDINYVALSGLLSMLGTRRGGPPEPPSNLLGDFAGGSFICLLGILLALFERSRSGKGQVVEADMVTGARYLATFSLLGSYLEHPQWGSIIGSGTNESRGEGALAGGAPWYGVYETQDGGWMSVGAIEAPFYRQCLQILAAAAPDAPSGTSAPAPATQNDRSTWPQLRAYFDAVFRTRTRDDWTQRFTGTDACVVPVLTRDEAAQAVLPAAGSEHAEGVVVPAPAPRLSRTPAPRPAGASGAEDTDPHMLLGAGEHTLEVLRDAAWAGLPDRELVRLWQSGAADGSDAPDGVDDAKL</sequence>
<evidence type="ECO:0000256" key="1">
    <source>
        <dbReference type="ARBA" id="ARBA00008383"/>
    </source>
</evidence>